<comment type="caution">
    <text evidence="1">The sequence shown here is derived from an EMBL/GenBank/DDBJ whole genome shotgun (WGS) entry which is preliminary data.</text>
</comment>
<dbReference type="Proteomes" id="UP000243579">
    <property type="component" value="Unassembled WGS sequence"/>
</dbReference>
<evidence type="ECO:0000313" key="2">
    <source>
        <dbReference type="Proteomes" id="UP000243579"/>
    </source>
</evidence>
<dbReference type="AlphaFoldDB" id="A0A1V9YZP6"/>
<accession>A0A1V9YZP6</accession>
<keyword evidence="2" id="KW-1185">Reference proteome</keyword>
<protein>
    <submittedName>
        <fullName evidence="1">Uncharacterized protein</fullName>
    </submittedName>
</protein>
<sequence>MHSTAHVRLDQTRVEILRSAVRLPKGQLKPSRRCIYFVLKVQEGASYRIVEHSWSVFRSFQSAVMGVDKHECHGLCAALQHAMRHQLRLPVKKVGFRTWCKIHLHHHTETTIELFREHFQDFLDLLLFLLQEPQARCAAFGELPASRAEILRVDVRAPKPTKDDVIFLLRVHDAGENYGVQQSWTAFDNLRNDLLRVLAPGHVCDGVCPWLWEELRHNFDFPTKKVGFFTWLDLRLQRQTTATIEVYREHFQQLLDALVGLLCQTRIHCERFHGVYTVVAKFLTSDPKDALQCVV</sequence>
<name>A0A1V9YZP6_ACHHY</name>
<dbReference type="OrthoDB" id="58677at2759"/>
<dbReference type="EMBL" id="JNBR01000549">
    <property type="protein sequence ID" value="OQR91215.1"/>
    <property type="molecule type" value="Genomic_DNA"/>
</dbReference>
<evidence type="ECO:0000313" key="1">
    <source>
        <dbReference type="EMBL" id="OQR91215.1"/>
    </source>
</evidence>
<organism evidence="1 2">
    <name type="scientific">Achlya hypogyna</name>
    <name type="common">Oomycete</name>
    <name type="synonym">Protoachlya hypogyna</name>
    <dbReference type="NCBI Taxonomy" id="1202772"/>
    <lineage>
        <taxon>Eukaryota</taxon>
        <taxon>Sar</taxon>
        <taxon>Stramenopiles</taxon>
        <taxon>Oomycota</taxon>
        <taxon>Saprolegniomycetes</taxon>
        <taxon>Saprolegniales</taxon>
        <taxon>Achlyaceae</taxon>
        <taxon>Achlya</taxon>
    </lineage>
</organism>
<gene>
    <name evidence="1" type="ORF">ACHHYP_04892</name>
</gene>
<proteinExistence type="predicted"/>
<reference evidence="1 2" key="1">
    <citation type="journal article" date="2014" name="Genome Biol. Evol.">
        <title>The secreted proteins of Achlya hypogyna and Thraustotheca clavata identify the ancestral oomycete secretome and reveal gene acquisitions by horizontal gene transfer.</title>
        <authorList>
            <person name="Misner I."/>
            <person name="Blouin N."/>
            <person name="Leonard G."/>
            <person name="Richards T.A."/>
            <person name="Lane C.E."/>
        </authorList>
    </citation>
    <scope>NUCLEOTIDE SEQUENCE [LARGE SCALE GENOMIC DNA]</scope>
    <source>
        <strain evidence="1 2">ATCC 48635</strain>
    </source>
</reference>